<dbReference type="InterPro" id="IPR052371">
    <property type="entry name" value="BFD-associated_ferredoxin"/>
</dbReference>
<dbReference type="AlphaFoldDB" id="A0A2N8L3A1"/>
<dbReference type="GO" id="GO:0046872">
    <property type="term" value="F:metal ion binding"/>
    <property type="evidence" value="ECO:0007669"/>
    <property type="project" value="UniProtKB-KW"/>
</dbReference>
<dbReference type="Pfam" id="PF04324">
    <property type="entry name" value="Fer2_BFD"/>
    <property type="match status" value="1"/>
</dbReference>
<reference evidence="10 11" key="1">
    <citation type="submission" date="2018-01" db="EMBL/GenBank/DDBJ databases">
        <title>Draft genome sequence of Paucibacter aquatile CR182 isolated from freshwater of the Nakdong River.</title>
        <authorList>
            <person name="Choi A."/>
            <person name="Chung E.J."/>
        </authorList>
    </citation>
    <scope>NUCLEOTIDE SEQUENCE [LARGE SCALE GENOMIC DNA]</scope>
    <source>
        <strain evidence="10 11">CR182</strain>
    </source>
</reference>
<dbReference type="RefSeq" id="WP_102766315.1">
    <property type="nucleotide sequence ID" value="NZ_POSP01000001.1"/>
</dbReference>
<proteinExistence type="inferred from homology"/>
<keyword evidence="4" id="KW-0249">Electron transport</keyword>
<gene>
    <name evidence="10" type="ORF">C1O66_02015</name>
</gene>
<comment type="caution">
    <text evidence="10">The sequence shown here is derived from an EMBL/GenBank/DDBJ whole genome shotgun (WGS) entry which is preliminary data.</text>
</comment>
<evidence type="ECO:0000256" key="1">
    <source>
        <dbReference type="ARBA" id="ARBA00022448"/>
    </source>
</evidence>
<dbReference type="GO" id="GO:0051537">
    <property type="term" value="F:2 iron, 2 sulfur cluster binding"/>
    <property type="evidence" value="ECO:0007669"/>
    <property type="project" value="UniProtKB-KW"/>
</dbReference>
<keyword evidence="2" id="KW-0001">2Fe-2S</keyword>
<evidence type="ECO:0000313" key="10">
    <source>
        <dbReference type="EMBL" id="PND40181.1"/>
    </source>
</evidence>
<evidence type="ECO:0000256" key="3">
    <source>
        <dbReference type="ARBA" id="ARBA00022723"/>
    </source>
</evidence>
<keyword evidence="3" id="KW-0479">Metal-binding</keyword>
<sequence>MIVCLCHRVSDRDIRRQVADGVRNFEVLQDETRVAAACGSCLDCAREVFDEAVAQPACAARCGGAPLQMSAGSQPLRRMTVRPELLLP</sequence>
<evidence type="ECO:0000256" key="8">
    <source>
        <dbReference type="ARBA" id="ARBA00046332"/>
    </source>
</evidence>
<evidence type="ECO:0000259" key="9">
    <source>
        <dbReference type="Pfam" id="PF04324"/>
    </source>
</evidence>
<dbReference type="Proteomes" id="UP000235916">
    <property type="component" value="Unassembled WGS sequence"/>
</dbReference>
<evidence type="ECO:0000256" key="4">
    <source>
        <dbReference type="ARBA" id="ARBA00022982"/>
    </source>
</evidence>
<keyword evidence="11" id="KW-1185">Reference proteome</keyword>
<evidence type="ECO:0000256" key="5">
    <source>
        <dbReference type="ARBA" id="ARBA00023004"/>
    </source>
</evidence>
<keyword evidence="5" id="KW-0408">Iron</keyword>
<dbReference type="PANTHER" id="PTHR37424:SF1">
    <property type="entry name" value="BACTERIOFERRITIN-ASSOCIATED FERREDOXIN"/>
    <property type="match status" value="1"/>
</dbReference>
<comment type="similarity">
    <text evidence="8">Belongs to the Bfd family.</text>
</comment>
<protein>
    <recommendedName>
        <fullName evidence="7">Bacterioferritin-associated ferredoxin</fullName>
    </recommendedName>
</protein>
<dbReference type="PANTHER" id="PTHR37424">
    <property type="entry name" value="BACTERIOFERRITIN-ASSOCIATED FERREDOXIN"/>
    <property type="match status" value="1"/>
</dbReference>
<evidence type="ECO:0000256" key="7">
    <source>
        <dbReference type="ARBA" id="ARBA00039386"/>
    </source>
</evidence>
<evidence type="ECO:0000256" key="2">
    <source>
        <dbReference type="ARBA" id="ARBA00022714"/>
    </source>
</evidence>
<dbReference type="EMBL" id="POSP01000001">
    <property type="protein sequence ID" value="PND40181.1"/>
    <property type="molecule type" value="Genomic_DNA"/>
</dbReference>
<dbReference type="InterPro" id="IPR041854">
    <property type="entry name" value="BFD-like_2Fe2S-bd_dom_sf"/>
</dbReference>
<organism evidence="10 11">
    <name type="scientific">Kinneretia aquatilis</name>
    <dbReference type="NCBI Taxonomy" id="2070761"/>
    <lineage>
        <taxon>Bacteria</taxon>
        <taxon>Pseudomonadati</taxon>
        <taxon>Pseudomonadota</taxon>
        <taxon>Betaproteobacteria</taxon>
        <taxon>Burkholderiales</taxon>
        <taxon>Sphaerotilaceae</taxon>
        <taxon>Roseateles</taxon>
    </lineage>
</organism>
<name>A0A2N8L3A1_9BURK</name>
<dbReference type="InterPro" id="IPR007419">
    <property type="entry name" value="BFD-like_2Fe2S-bd_dom"/>
</dbReference>
<dbReference type="Gene3D" id="1.10.10.1100">
    <property type="entry name" value="BFD-like [2Fe-2S]-binding domain"/>
    <property type="match status" value="1"/>
</dbReference>
<keyword evidence="6" id="KW-0411">Iron-sulfur</keyword>
<feature type="domain" description="BFD-like [2Fe-2S]-binding" evidence="9">
    <location>
        <begin position="2"/>
        <end position="51"/>
    </location>
</feature>
<dbReference type="OrthoDB" id="9815350at2"/>
<keyword evidence="1" id="KW-0813">Transport</keyword>
<evidence type="ECO:0000256" key="6">
    <source>
        <dbReference type="ARBA" id="ARBA00023014"/>
    </source>
</evidence>
<evidence type="ECO:0000313" key="11">
    <source>
        <dbReference type="Proteomes" id="UP000235916"/>
    </source>
</evidence>
<accession>A0A2N8L3A1</accession>